<dbReference type="Pfam" id="PF13458">
    <property type="entry name" value="Peripla_BP_6"/>
    <property type="match status" value="1"/>
</dbReference>
<evidence type="ECO:0000256" key="3">
    <source>
        <dbReference type="ARBA" id="ARBA00022729"/>
    </source>
</evidence>
<evidence type="ECO:0000256" key="5">
    <source>
        <dbReference type="SAM" id="SignalP"/>
    </source>
</evidence>
<evidence type="ECO:0000256" key="4">
    <source>
        <dbReference type="ARBA" id="ARBA00022970"/>
    </source>
</evidence>
<evidence type="ECO:0000313" key="7">
    <source>
        <dbReference type="EMBL" id="MFC7433767.1"/>
    </source>
</evidence>
<dbReference type="PANTHER" id="PTHR47235:SF1">
    <property type="entry name" value="BLR6548 PROTEIN"/>
    <property type="match status" value="1"/>
</dbReference>
<feature type="domain" description="Leucine-binding protein" evidence="6">
    <location>
        <begin position="33"/>
        <end position="377"/>
    </location>
</feature>
<feature type="chain" id="PRO_5046518434" evidence="5">
    <location>
        <begin position="25"/>
        <end position="381"/>
    </location>
</feature>
<keyword evidence="2" id="KW-0813">Transport</keyword>
<evidence type="ECO:0000256" key="2">
    <source>
        <dbReference type="ARBA" id="ARBA00022448"/>
    </source>
</evidence>
<comment type="caution">
    <text evidence="7">The sequence shown here is derived from an EMBL/GenBank/DDBJ whole genome shotgun (WGS) entry which is preliminary data.</text>
</comment>
<dbReference type="InterPro" id="IPR028081">
    <property type="entry name" value="Leu-bd"/>
</dbReference>
<dbReference type="InterPro" id="IPR028082">
    <property type="entry name" value="Peripla_BP_I"/>
</dbReference>
<name>A0ABW2R6Z0_9BURK</name>
<evidence type="ECO:0000313" key="8">
    <source>
        <dbReference type="Proteomes" id="UP001596495"/>
    </source>
</evidence>
<organism evidence="7 8">
    <name type="scientific">Hydrogenophaga bisanensis</name>
    <dbReference type="NCBI Taxonomy" id="439611"/>
    <lineage>
        <taxon>Bacteria</taxon>
        <taxon>Pseudomonadati</taxon>
        <taxon>Pseudomonadota</taxon>
        <taxon>Betaproteobacteria</taxon>
        <taxon>Burkholderiales</taxon>
        <taxon>Comamonadaceae</taxon>
        <taxon>Hydrogenophaga</taxon>
    </lineage>
</organism>
<evidence type="ECO:0000259" key="6">
    <source>
        <dbReference type="Pfam" id="PF13458"/>
    </source>
</evidence>
<protein>
    <submittedName>
        <fullName evidence="7">ABC transporter substrate-binding protein</fullName>
    </submittedName>
</protein>
<proteinExistence type="inferred from homology"/>
<dbReference type="PANTHER" id="PTHR47235">
    <property type="entry name" value="BLR6548 PROTEIN"/>
    <property type="match status" value="1"/>
</dbReference>
<dbReference type="PRINTS" id="PR00337">
    <property type="entry name" value="LEUILEVALBP"/>
</dbReference>
<dbReference type="RefSeq" id="WP_382254201.1">
    <property type="nucleotide sequence ID" value="NZ_JBHTBX010000002.1"/>
</dbReference>
<dbReference type="Gene3D" id="3.40.50.2300">
    <property type="match status" value="2"/>
</dbReference>
<keyword evidence="3 5" id="KW-0732">Signal</keyword>
<dbReference type="SUPFAM" id="SSF53822">
    <property type="entry name" value="Periplasmic binding protein-like I"/>
    <property type="match status" value="1"/>
</dbReference>
<dbReference type="Proteomes" id="UP001596495">
    <property type="component" value="Unassembled WGS sequence"/>
</dbReference>
<feature type="signal peptide" evidence="5">
    <location>
        <begin position="1"/>
        <end position="24"/>
    </location>
</feature>
<dbReference type="CDD" id="cd06326">
    <property type="entry name" value="PBP1_ABC_ligand_binding-like"/>
    <property type="match status" value="1"/>
</dbReference>
<reference evidence="8" key="1">
    <citation type="journal article" date="2019" name="Int. J. Syst. Evol. Microbiol.">
        <title>The Global Catalogue of Microorganisms (GCM) 10K type strain sequencing project: providing services to taxonomists for standard genome sequencing and annotation.</title>
        <authorList>
            <consortium name="The Broad Institute Genomics Platform"/>
            <consortium name="The Broad Institute Genome Sequencing Center for Infectious Disease"/>
            <person name="Wu L."/>
            <person name="Ma J."/>
        </authorList>
    </citation>
    <scope>NUCLEOTIDE SEQUENCE [LARGE SCALE GENOMIC DNA]</scope>
    <source>
        <strain evidence="8">CCUG 54518</strain>
    </source>
</reference>
<dbReference type="EMBL" id="JBHTBX010000002">
    <property type="protein sequence ID" value="MFC7433767.1"/>
    <property type="molecule type" value="Genomic_DNA"/>
</dbReference>
<comment type="similarity">
    <text evidence="1">Belongs to the leucine-binding protein family.</text>
</comment>
<accession>A0ABW2R6Z0</accession>
<dbReference type="InterPro" id="IPR000709">
    <property type="entry name" value="Leu_Ile_Val-bd"/>
</dbReference>
<sequence length="381" mass="40915">MEMKNLWIKRTLAGMCLVTTTAFAVDEGVTATEIRLGASQVLSGPLGAQTAQYGEGARLLFDSVNAAGGVHGRKISFVSLDDGFDPKRSVENTRKLVDEHKVFMLFNSSGTAHTAAVLPLLKESRTILFGPVTGASSLREGVNPYLFHVRASYANESEKMLSQLKQTGVSKVAFFYQDDPLGKALLSEVRKASVSENMPLVAEISVDPASPDFAAAAVATAKSGAQAVILGTAGMTFPNYVKAVQATAARPVFYGYSVASLDVINRELKDKSRGIILAQIMPSLRNSTVPVVAEYLRLLKARSADAAPSASQFEGFVHARLLVEGLKRTGRELNAASFIRTMEGTGEIAFGPFRARYSPQSHNGSAYVELAIIDDKGQLRY</sequence>
<evidence type="ECO:0000256" key="1">
    <source>
        <dbReference type="ARBA" id="ARBA00010062"/>
    </source>
</evidence>
<keyword evidence="8" id="KW-1185">Reference proteome</keyword>
<keyword evidence="4" id="KW-0029">Amino-acid transport</keyword>
<gene>
    <name evidence="7" type="ORF">ACFQNJ_04515</name>
</gene>